<keyword evidence="2 10" id="KW-0813">Transport</keyword>
<protein>
    <recommendedName>
        <fullName evidence="10">Porin</fullName>
    </recommendedName>
</protein>
<dbReference type="GO" id="GO:0046930">
    <property type="term" value="C:pore complex"/>
    <property type="evidence" value="ECO:0007669"/>
    <property type="project" value="UniProtKB-KW"/>
</dbReference>
<reference evidence="11 13" key="1">
    <citation type="submission" date="2017-11" db="EMBL/GenBank/DDBJ databases">
        <authorList>
            <person name="Han C.G."/>
        </authorList>
    </citation>
    <scope>NUCLEOTIDE SEQUENCE [LARGE SCALE GENOMIC DNA]</scope>
    <source>
        <strain evidence="11 13">HCNT1</strain>
    </source>
</reference>
<evidence type="ECO:0000256" key="6">
    <source>
        <dbReference type="ARBA" id="ARBA00023065"/>
    </source>
</evidence>
<proteinExistence type="inferred from homology"/>
<dbReference type="SUPFAM" id="SSF56935">
    <property type="entry name" value="Porins"/>
    <property type="match status" value="1"/>
</dbReference>
<evidence type="ECO:0000313" key="13">
    <source>
        <dbReference type="Proteomes" id="UP000232164"/>
    </source>
</evidence>
<reference evidence="12" key="3">
    <citation type="submission" date="2022-09" db="EMBL/GenBank/DDBJ databases">
        <title>Australian commercial rhizobial inoculants.</title>
        <authorList>
            <person name="Kohlmeier M.G."/>
            <person name="O'Hara G.W."/>
            <person name="Colombi E."/>
            <person name="Ramsay J.P."/>
            <person name="Terpolilli J."/>
        </authorList>
    </citation>
    <scope>NUCLEOTIDE SEQUENCE</scope>
    <source>
        <strain evidence="12">WSM1592</strain>
    </source>
</reference>
<keyword evidence="14" id="KW-1185">Reference proteome</keyword>
<keyword evidence="7 10" id="KW-0626">Porin</keyword>
<evidence type="ECO:0000256" key="9">
    <source>
        <dbReference type="ARBA" id="ARBA00023237"/>
    </source>
</evidence>
<feature type="chain" id="PRO_5014488619" description="Porin" evidence="10">
    <location>
        <begin position="23"/>
        <end position="350"/>
    </location>
</feature>
<feature type="signal peptide" evidence="10">
    <location>
        <begin position="1"/>
        <end position="22"/>
    </location>
</feature>
<evidence type="ECO:0000256" key="2">
    <source>
        <dbReference type="ARBA" id="ARBA00022448"/>
    </source>
</evidence>
<evidence type="ECO:0000313" key="11">
    <source>
        <dbReference type="EMBL" id="PKA42403.1"/>
    </source>
</evidence>
<keyword evidence="9 10" id="KW-0998">Cell outer membrane</keyword>
<evidence type="ECO:0000313" key="14">
    <source>
        <dbReference type="Proteomes" id="UP001060123"/>
    </source>
</evidence>
<evidence type="ECO:0000256" key="7">
    <source>
        <dbReference type="ARBA" id="ARBA00023114"/>
    </source>
</evidence>
<evidence type="ECO:0000256" key="8">
    <source>
        <dbReference type="ARBA" id="ARBA00023136"/>
    </source>
</evidence>
<dbReference type="STRING" id="1041146.GCA_000427985_02482"/>
<keyword evidence="5 10" id="KW-0732">Signal</keyword>
<comment type="function">
    <text evidence="10">Forms passive diffusion pores that allow small molecular weight hydrophilic materials across the outer membrane.</text>
</comment>
<keyword evidence="4 10" id="KW-0812">Transmembrane</keyword>
<dbReference type="Pfam" id="PF02530">
    <property type="entry name" value="Porin_2"/>
    <property type="match status" value="1"/>
</dbReference>
<dbReference type="EMBL" id="PIQN01000011">
    <property type="protein sequence ID" value="PKA42403.1"/>
    <property type="molecule type" value="Genomic_DNA"/>
</dbReference>
<dbReference type="GO" id="GO:0015288">
    <property type="term" value="F:porin activity"/>
    <property type="evidence" value="ECO:0007669"/>
    <property type="project" value="UniProtKB-KW"/>
</dbReference>
<dbReference type="GO" id="GO:0034219">
    <property type="term" value="P:carbohydrate transmembrane transport"/>
    <property type="evidence" value="ECO:0007669"/>
    <property type="project" value="InterPro"/>
</dbReference>
<dbReference type="Proteomes" id="UP001060123">
    <property type="component" value="Chromosome"/>
</dbReference>
<evidence type="ECO:0000256" key="4">
    <source>
        <dbReference type="ARBA" id="ARBA00022692"/>
    </source>
</evidence>
<evidence type="ECO:0000256" key="10">
    <source>
        <dbReference type="RuleBase" id="RU364005"/>
    </source>
</evidence>
<evidence type="ECO:0000256" key="1">
    <source>
        <dbReference type="ARBA" id="ARBA00009521"/>
    </source>
</evidence>
<comment type="subcellular location">
    <subcellularLocation>
        <location evidence="10">Cell outer membrane</location>
        <topology evidence="10">Multi-pass membrane protein</topology>
    </subcellularLocation>
</comment>
<dbReference type="GO" id="GO:0006811">
    <property type="term" value="P:monoatomic ion transport"/>
    <property type="evidence" value="ECO:0007669"/>
    <property type="project" value="UniProtKB-KW"/>
</dbReference>
<organism evidence="11 13">
    <name type="scientific">Rhizobium sullae</name>
    <name type="common">Rhizobium hedysari</name>
    <dbReference type="NCBI Taxonomy" id="50338"/>
    <lineage>
        <taxon>Bacteria</taxon>
        <taxon>Pseudomonadati</taxon>
        <taxon>Pseudomonadota</taxon>
        <taxon>Alphaproteobacteria</taxon>
        <taxon>Hyphomicrobiales</taxon>
        <taxon>Rhizobiaceae</taxon>
        <taxon>Rhizobium/Agrobacterium group</taxon>
        <taxon>Rhizobium</taxon>
    </lineage>
</organism>
<dbReference type="RefSeq" id="WP_027511846.1">
    <property type="nucleotide sequence ID" value="NZ_CP104143.1"/>
</dbReference>
<dbReference type="Gene3D" id="2.40.170.10">
    <property type="entry name" value="Porin, LamB type"/>
    <property type="match status" value="1"/>
</dbReference>
<dbReference type="InterPro" id="IPR036998">
    <property type="entry name" value="Porin_LamB_sf"/>
</dbReference>
<accession>A0A2N0D8E9</accession>
<dbReference type="Proteomes" id="UP000232164">
    <property type="component" value="Unassembled WGS sequence"/>
</dbReference>
<dbReference type="GO" id="GO:0009279">
    <property type="term" value="C:cell outer membrane"/>
    <property type="evidence" value="ECO:0007669"/>
    <property type="project" value="UniProtKB-SubCell"/>
</dbReference>
<dbReference type="OrthoDB" id="7801681at2"/>
<keyword evidence="3 10" id="KW-1134">Transmembrane beta strand</keyword>
<dbReference type="EMBL" id="CP104143">
    <property type="protein sequence ID" value="UWU15813.1"/>
    <property type="molecule type" value="Genomic_DNA"/>
</dbReference>
<keyword evidence="8 10" id="KW-0472">Membrane</keyword>
<evidence type="ECO:0000256" key="5">
    <source>
        <dbReference type="ARBA" id="ARBA00022729"/>
    </source>
</evidence>
<comment type="similarity">
    <text evidence="1 10">Belongs to the alphaproteobacteria porin family.</text>
</comment>
<reference evidence="11 13" key="2">
    <citation type="submission" date="2017-12" db="EMBL/GenBank/DDBJ databases">
        <title>Genome sequence of Rhizobium sullae HCNT1 isolated from Sulla coronaria nodules and featuring peculiar denitrification phenotypes.</title>
        <authorList>
            <person name="De Diego-Diaz B."/>
            <person name="Treu L."/>
            <person name="Campanaro S."/>
            <person name="Da Silva Duarte V."/>
            <person name="Basaglia M."/>
            <person name="Favaro L."/>
            <person name="Casella S."/>
            <person name="Squartini A."/>
        </authorList>
    </citation>
    <scope>NUCLEOTIDE SEQUENCE [LARGE SCALE GENOMIC DNA]</scope>
    <source>
        <strain evidence="11 13">HCNT1</strain>
    </source>
</reference>
<dbReference type="AlphaFoldDB" id="A0A2N0D8E9"/>
<keyword evidence="6 10" id="KW-0406">Ion transport</keyword>
<name>A0A2N0D8E9_RHISU</name>
<comment type="domain">
    <text evidence="10">Consists of 16-stranded beta-barrel sheets, with large surface-exposed loops, that form a transmembrane pore at the center of each barrel. The pore is partially ocluded by a peptide loop that folds into the pore lumen.</text>
</comment>
<evidence type="ECO:0000256" key="3">
    <source>
        <dbReference type="ARBA" id="ARBA00022452"/>
    </source>
</evidence>
<gene>
    <name evidence="11" type="ORF">CWR43_16380</name>
    <name evidence="12" type="ORF">N2599_07400</name>
</gene>
<evidence type="ECO:0000313" key="12">
    <source>
        <dbReference type="EMBL" id="UWU15813.1"/>
    </source>
</evidence>
<dbReference type="InterPro" id="IPR003684">
    <property type="entry name" value="Porin_alphabac"/>
</dbReference>
<sequence>MNIKSLLLGSAAALAAVSGAQAADAIVAAEPEPVEYVRVCDAYGTGYFYIPGTETCLKIQGYIRFQVDWSAGDIADQTYGGEDWSARTRGQVAFTAKSDTEYGPLTGVIVYQANFRPNGPANLSDSVQNSTVIDQAYIDIAGFRVGKFVNWWDADFSGETESINNNTNFNSIRYQYDSGDFYAGLAVEELTSFIEHGGNNIGIDGAIGGKFGAIKAELLAAYDVDAEAVALRAVVYADIGPGTFGLAGLYADKPNNYYKNGEWAIAAQYAVKATDKFTITPAVQYTDSIDVNADGDFDGGNEWRAGVTLDYKIVENLSTKLTVNYISQDHDNGDEDEDGVKGFFRLQRSF</sequence>